<dbReference type="Gene3D" id="2.60.40.150">
    <property type="entry name" value="C2 domain"/>
    <property type="match status" value="1"/>
</dbReference>
<dbReference type="PROSITE" id="PS50004">
    <property type="entry name" value="C2"/>
    <property type="match status" value="1"/>
</dbReference>
<dbReference type="InterPro" id="IPR035892">
    <property type="entry name" value="C2_domain_sf"/>
</dbReference>
<dbReference type="OrthoDB" id="270970at2759"/>
<name>A0A024U2Y1_9STRA</name>
<dbReference type="SMART" id="SM00239">
    <property type="entry name" value="C2"/>
    <property type="match status" value="1"/>
</dbReference>
<accession>A0A024U2Y1</accession>
<protein>
    <recommendedName>
        <fullName evidence="4">C2 domain-containing protein</fullName>
    </recommendedName>
</protein>
<dbReference type="AlphaFoldDB" id="A0A024U2Y1"/>
<sequence length="676" mass="76294">MHQRGGDPTSYKFESLTGKTAMSADSSDNLRFVRVQLHHVLGVEPIIASTCLGGVRRSSIFAELRLFGDGASHTPMYQSNSIPAHGGRWYNDIMDLHLTEQDMYTRVLGITLYAVDLLGLSVCIGEAKVPMTPYELLKHQITITDDINLTEETFDSTCEEVKTGRLRVSVAVWTKDDMLHSTTLEVWEHQRYAWGSWSSSHLLATDRPTYSCGSITSNKWVDIEPDVPQDYIEVLGWSADKTQGDDSGWFYAASFSGPWHNVAGHAFSCRRRRLTKRALLASAQSQKHVQHELLRLDHPQLVREFQDVQLLAKTHMLEVQKLAQAHREELAIARENHTNAMLTARTIFEEKLATAKGIQKDLSDQVAALQSQVAAMESKLDMHSLSATPDSTDGSMSMSSLHATAPWLFRVQLHNAKNLVAADSVFMGGKSDPYVVFTIGSIQRKSTMQRITLDPVWYNEIYDFDLTRGTCATAVLDVQVFDFDKFSADELIGSVQIPLSELEETYDPDTPQTFPLEIPKTFGRKASTVTLQFEFGSWYDDDDDDMDLWPKTAPVQLVMWENERHARGQWSAHNLKSFDRKAWTVGDMASSAREEIAPKIPLGFESHLGWAVDRNHGDANGWFYASSFDGPWMNGPHATSVVRRRKWTQQCTRRRKRCEMLSMPEDDLLLLHATVA</sequence>
<dbReference type="Pfam" id="PF00168">
    <property type="entry name" value="C2"/>
    <property type="match status" value="1"/>
</dbReference>
<dbReference type="RefSeq" id="XP_008871282.1">
    <property type="nucleotide sequence ID" value="XM_008873060.1"/>
</dbReference>
<feature type="domain" description="C2" evidence="4">
    <location>
        <begin position="390"/>
        <end position="514"/>
    </location>
</feature>
<keyword evidence="2" id="KW-0106">Calcium</keyword>
<feature type="coiled-coil region" evidence="3">
    <location>
        <begin position="316"/>
        <end position="379"/>
    </location>
</feature>
<gene>
    <name evidence="5" type="ORF">H310_07644</name>
</gene>
<dbReference type="EMBL" id="KI913965">
    <property type="protein sequence ID" value="ETW00257.1"/>
    <property type="molecule type" value="Genomic_DNA"/>
</dbReference>
<dbReference type="GO" id="GO:0016020">
    <property type="term" value="C:membrane"/>
    <property type="evidence" value="ECO:0007669"/>
    <property type="project" value="InterPro"/>
</dbReference>
<dbReference type="PANTHER" id="PTHR45911:SF7">
    <property type="entry name" value="C2 DOMAIN-CONTAINING PROTEIN"/>
    <property type="match status" value="1"/>
</dbReference>
<reference evidence="5" key="1">
    <citation type="submission" date="2013-12" db="EMBL/GenBank/DDBJ databases">
        <title>The Genome Sequence of Aphanomyces invadans NJM9701.</title>
        <authorList>
            <consortium name="The Broad Institute Genomics Platform"/>
            <person name="Russ C."/>
            <person name="Tyler B."/>
            <person name="van West P."/>
            <person name="Dieguez-Uribeondo J."/>
            <person name="Young S.K."/>
            <person name="Zeng Q."/>
            <person name="Gargeya S."/>
            <person name="Fitzgerald M."/>
            <person name="Abouelleil A."/>
            <person name="Alvarado L."/>
            <person name="Chapman S.B."/>
            <person name="Gainer-Dewar J."/>
            <person name="Goldberg J."/>
            <person name="Griggs A."/>
            <person name="Gujja S."/>
            <person name="Hansen M."/>
            <person name="Howarth C."/>
            <person name="Imamovic A."/>
            <person name="Ireland A."/>
            <person name="Larimer J."/>
            <person name="McCowan C."/>
            <person name="Murphy C."/>
            <person name="Pearson M."/>
            <person name="Poon T.W."/>
            <person name="Priest M."/>
            <person name="Roberts A."/>
            <person name="Saif S."/>
            <person name="Shea T."/>
            <person name="Sykes S."/>
            <person name="Wortman J."/>
            <person name="Nusbaum C."/>
            <person name="Birren B."/>
        </authorList>
    </citation>
    <scope>NUCLEOTIDE SEQUENCE [LARGE SCALE GENOMIC DNA]</scope>
    <source>
        <strain evidence="5">NJM9701</strain>
    </source>
</reference>
<organism evidence="5">
    <name type="scientific">Aphanomyces invadans</name>
    <dbReference type="NCBI Taxonomy" id="157072"/>
    <lineage>
        <taxon>Eukaryota</taxon>
        <taxon>Sar</taxon>
        <taxon>Stramenopiles</taxon>
        <taxon>Oomycota</taxon>
        <taxon>Saprolegniomycetes</taxon>
        <taxon>Saprolegniales</taxon>
        <taxon>Verrucalvaceae</taxon>
        <taxon>Aphanomyces</taxon>
    </lineage>
</organism>
<evidence type="ECO:0000256" key="3">
    <source>
        <dbReference type="SAM" id="Coils"/>
    </source>
</evidence>
<dbReference type="InterPro" id="IPR006614">
    <property type="entry name" value="Peroxin/Ferlin"/>
</dbReference>
<dbReference type="CDD" id="cd00030">
    <property type="entry name" value="C2"/>
    <property type="match status" value="1"/>
</dbReference>
<evidence type="ECO:0000313" key="5">
    <source>
        <dbReference type="EMBL" id="ETW00257.1"/>
    </source>
</evidence>
<dbReference type="PANTHER" id="PTHR45911">
    <property type="entry name" value="C2 DOMAIN-CONTAINING PROTEIN"/>
    <property type="match status" value="1"/>
</dbReference>
<dbReference type="VEuPathDB" id="FungiDB:H310_07644"/>
<dbReference type="SUPFAM" id="SSF49562">
    <property type="entry name" value="C2 domain (Calcium/lipid-binding domain, CaLB)"/>
    <property type="match status" value="1"/>
</dbReference>
<dbReference type="SMART" id="SM00694">
    <property type="entry name" value="DysFC"/>
    <property type="match status" value="2"/>
</dbReference>
<proteinExistence type="predicted"/>
<dbReference type="STRING" id="157072.A0A024U2Y1"/>
<dbReference type="GO" id="GO:0046872">
    <property type="term" value="F:metal ion binding"/>
    <property type="evidence" value="ECO:0007669"/>
    <property type="project" value="UniProtKB-KW"/>
</dbReference>
<keyword evidence="1" id="KW-0479">Metal-binding</keyword>
<evidence type="ECO:0000259" key="4">
    <source>
        <dbReference type="PROSITE" id="PS50004"/>
    </source>
</evidence>
<dbReference type="GeneID" id="20084694"/>
<keyword evidence="3" id="KW-0175">Coiled coil</keyword>
<evidence type="ECO:0000256" key="2">
    <source>
        <dbReference type="ARBA" id="ARBA00022837"/>
    </source>
</evidence>
<dbReference type="InterPro" id="IPR000008">
    <property type="entry name" value="C2_dom"/>
</dbReference>
<evidence type="ECO:0000256" key="1">
    <source>
        <dbReference type="ARBA" id="ARBA00022723"/>
    </source>
</evidence>